<keyword evidence="1 5" id="KW-0479">Metal-binding</keyword>
<reference evidence="11 12" key="1">
    <citation type="journal article" date="2020" name="Nature">
        <title>Six reference-quality genomes reveal evolution of bat adaptations.</title>
        <authorList>
            <person name="Jebb D."/>
            <person name="Huang Z."/>
            <person name="Pippel M."/>
            <person name="Hughes G.M."/>
            <person name="Lavrichenko K."/>
            <person name="Devanna P."/>
            <person name="Winkler S."/>
            <person name="Jermiin L.S."/>
            <person name="Skirmuntt E.C."/>
            <person name="Katzourakis A."/>
            <person name="Burkitt-Gray L."/>
            <person name="Ray D.A."/>
            <person name="Sullivan K.A.M."/>
            <person name="Roscito J.G."/>
            <person name="Kirilenko B.M."/>
            <person name="Davalos L.M."/>
            <person name="Corthals A.P."/>
            <person name="Power M.L."/>
            <person name="Jones G."/>
            <person name="Ransome R.D."/>
            <person name="Dechmann D.K.N."/>
            <person name="Locatelli A.G."/>
            <person name="Puechmaille S.J."/>
            <person name="Fedrigo O."/>
            <person name="Jarvis E.D."/>
            <person name="Hiller M."/>
            <person name="Vernes S.C."/>
            <person name="Myers E.W."/>
            <person name="Teeling E.C."/>
        </authorList>
    </citation>
    <scope>NUCLEOTIDE SEQUENCE [LARGE SCALE GENOMIC DNA]</scope>
    <source>
        <strain evidence="11">MPipKuh1</strain>
        <tissue evidence="11">Flight muscle</tissue>
    </source>
</reference>
<feature type="compositionally biased region" description="Polar residues" evidence="7">
    <location>
        <begin position="490"/>
        <end position="523"/>
    </location>
</feature>
<dbReference type="Gene3D" id="2.30.42.10">
    <property type="match status" value="1"/>
</dbReference>
<evidence type="ECO:0000259" key="9">
    <source>
        <dbReference type="PROSITE" id="PS50023"/>
    </source>
</evidence>
<feature type="compositionally biased region" description="Basic and acidic residues" evidence="7">
    <location>
        <begin position="437"/>
        <end position="446"/>
    </location>
</feature>
<evidence type="ECO:0000259" key="8">
    <source>
        <dbReference type="PROSITE" id="PS50021"/>
    </source>
</evidence>
<feature type="compositionally biased region" description="Basic and acidic residues" evidence="7">
    <location>
        <begin position="1044"/>
        <end position="1056"/>
    </location>
</feature>
<dbReference type="PROSITE" id="PS00518">
    <property type="entry name" value="ZF_RING_1"/>
    <property type="match status" value="1"/>
</dbReference>
<feature type="domain" description="LIM zinc-binding" evidence="9">
    <location>
        <begin position="1253"/>
        <end position="1319"/>
    </location>
</feature>
<dbReference type="PROSITE" id="PS50106">
    <property type="entry name" value="PDZ"/>
    <property type="match status" value="1"/>
</dbReference>
<feature type="region of interest" description="Disordered" evidence="7">
    <location>
        <begin position="616"/>
        <end position="648"/>
    </location>
</feature>
<organism evidence="11 12">
    <name type="scientific">Pipistrellus kuhlii</name>
    <name type="common">Kuhl's pipistrelle</name>
    <dbReference type="NCBI Taxonomy" id="59472"/>
    <lineage>
        <taxon>Eukaryota</taxon>
        <taxon>Metazoa</taxon>
        <taxon>Chordata</taxon>
        <taxon>Craniata</taxon>
        <taxon>Vertebrata</taxon>
        <taxon>Euteleostomi</taxon>
        <taxon>Mammalia</taxon>
        <taxon>Eutheria</taxon>
        <taxon>Laurasiatheria</taxon>
        <taxon>Chiroptera</taxon>
        <taxon>Yangochiroptera</taxon>
        <taxon>Vespertilionidae</taxon>
        <taxon>Pipistrellus</taxon>
    </lineage>
</organism>
<dbReference type="Pfam" id="PF15949">
    <property type="entry name" value="DUF4757"/>
    <property type="match status" value="1"/>
</dbReference>
<feature type="domain" description="PDZ" evidence="10">
    <location>
        <begin position="653"/>
        <end position="729"/>
    </location>
</feature>
<feature type="domain" description="Calponin-homology (CH)" evidence="8">
    <location>
        <begin position="9"/>
        <end position="126"/>
    </location>
</feature>
<dbReference type="PANTHER" id="PTHR46767">
    <property type="entry name" value="LIM DOMAIN ONLY PROTEIN 7"/>
    <property type="match status" value="1"/>
</dbReference>
<evidence type="ECO:0000256" key="4">
    <source>
        <dbReference type="ARBA" id="ARBA00023038"/>
    </source>
</evidence>
<feature type="compositionally biased region" description="Polar residues" evidence="7">
    <location>
        <begin position="1129"/>
        <end position="1140"/>
    </location>
</feature>
<name>A0A7J7ZIZ4_PIPKU</name>
<evidence type="ECO:0000256" key="6">
    <source>
        <dbReference type="SAM" id="Coils"/>
    </source>
</evidence>
<dbReference type="CDD" id="cd21277">
    <property type="entry name" value="CH_LMO7"/>
    <property type="match status" value="1"/>
</dbReference>
<feature type="coiled-coil region" evidence="6">
    <location>
        <begin position="838"/>
        <end position="903"/>
    </location>
</feature>
<dbReference type="Proteomes" id="UP000558488">
    <property type="component" value="Unassembled WGS sequence"/>
</dbReference>
<evidence type="ECO:0000256" key="3">
    <source>
        <dbReference type="ARBA" id="ARBA00022833"/>
    </source>
</evidence>
<dbReference type="InterPro" id="IPR017907">
    <property type="entry name" value="Znf_RING_CS"/>
</dbReference>
<dbReference type="GO" id="GO:0080090">
    <property type="term" value="P:regulation of primary metabolic process"/>
    <property type="evidence" value="ECO:0007669"/>
    <property type="project" value="UniProtKB-ARBA"/>
</dbReference>
<dbReference type="GO" id="GO:0030155">
    <property type="term" value="P:regulation of cell adhesion"/>
    <property type="evidence" value="ECO:0007669"/>
    <property type="project" value="InterPro"/>
</dbReference>
<feature type="compositionally biased region" description="Polar residues" evidence="7">
    <location>
        <begin position="616"/>
        <end position="626"/>
    </location>
</feature>
<dbReference type="EMBL" id="JACAGB010000003">
    <property type="protein sequence ID" value="KAF6374131.1"/>
    <property type="molecule type" value="Genomic_DNA"/>
</dbReference>
<feature type="compositionally biased region" description="Basic and acidic residues" evidence="7">
    <location>
        <begin position="972"/>
        <end position="1036"/>
    </location>
</feature>
<dbReference type="SMART" id="SM00033">
    <property type="entry name" value="CH"/>
    <property type="match status" value="1"/>
</dbReference>
<dbReference type="InterPro" id="IPR001715">
    <property type="entry name" value="CH_dom"/>
</dbReference>
<dbReference type="InterPro" id="IPR001478">
    <property type="entry name" value="PDZ"/>
</dbReference>
<keyword evidence="3 5" id="KW-0862">Zinc</keyword>
<sequence>MQEGEAGCAVAFAEAQRWVEAVTEKNFETQDFRASLENGVLLCDLINKLKPGVIKKINRLSTPIAGLDNINVFLKACEQIGLKEAQLFHPGDLQDLSNRVTVKQEETDRRVKNVLITLYWLGRKAQSNPYYNGPYLNLKAFENLLGQALTKALEDSSCLKRSGRDSGYGDIWCADRGEFPVPPGSHRREDSFESLDSLGSRSFTSCSSDITLRGGREGCESDTDSEFTFKMQEYNKDDMSYRRISAIEPKSALPFNRFLPNKSRQPSYVPAPLRKKKPDRNEDNRRSWASPVGTEADGTFPRLFQKIYGENGSKSMSDVSAEDVQNLRQLRYEEMQKMKSQLKEQDQKWQDDLAKWKDRRKSYTSDLQKKKEEREEIEKQALEKSEKSSKTFKEMLQDRESRNQTSTVTSRSRIYSSDDALNEDKLPLTLTMSEASHQGERVEEKGTTYPTEIPKQDSTTVVKREDPLPAEIQLPSKSPTEKQRPAPLSAQRSLTTQMESTRVSASLPRSYQKTDTARLTSVVTPRPFGSHSRGISSLPRSYTMDDVWKYNGDIEGVKRTQYSSVSTSVQKSDPSQLASSFFSEREAVTSGEGVMRLPSPTPPFSSLSQDWAATSNATWSSVSGPNSMPELGEGRSSPQTEVSPSKDQFSDMRISINQTPGNGLDFGFTVKWDISGIFVASVEAGSPAEFSQLQVDDEIIAINNTKFSYKDTKEWEEAMANAQETGNLVMDIRRYGKSGSPETKWIDATSGIYNSDRSSNLSIMTDFSESLQNSNTESKEINGIRDESSTFELKASEPISLKNLKRRSQFFEQGSSDSVVPDLPVPTISAPSRWAWDQEEERKRQERWQKEQDRLLQEKYQREQEKLREEWQRAQQEAERENYKLLNEELMVLNSNIAALTTREPSVATLEATWDEGSKSSDREGTRAGEEERRQRHEEGITEDQRKKLQEQLTIEKERELKEQQYQEEQEEMQRQAKAEEQKKRYAEEQMRQAEEQKRQAEEQQRQAEEQRRQAEEKKRHTEEQKHQAEREKETIVRIYQYRRPVDSYDTLKGEEESSGLLPSDRNKSRSTTELDDFSTNKNGSHKYLDRVGNGSSSQRSAKKEQGLSGAELERQQILQEMRKRTSLHTDSSWIRQRSSSINKEPICLPGIMRRGESLDNLESPRSSSWRQSPWLSQSTAVYASTSVQDFSRPPPQLVSTSNRAYMRNPSSSVSPPAAGSAKTSPAPSPTPRSHFPSAPPSQPRNRSVSGKRMCSYCNNILGKGAAMIIESLGLCYHLYCFKCVACECDLGGSSSGAEVRIRNNQLYCNNCYLRLKSGRPTAM</sequence>
<feature type="compositionally biased region" description="Polar residues" evidence="7">
    <location>
        <begin position="403"/>
        <end position="415"/>
    </location>
</feature>
<dbReference type="PANTHER" id="PTHR46767:SF1">
    <property type="entry name" value="LIM DOMAIN ONLY PROTEIN 7"/>
    <property type="match status" value="1"/>
</dbReference>
<dbReference type="SMART" id="SM00132">
    <property type="entry name" value="LIM"/>
    <property type="match status" value="1"/>
</dbReference>
<feature type="compositionally biased region" description="Polar residues" evidence="7">
    <location>
        <begin position="636"/>
        <end position="647"/>
    </location>
</feature>
<keyword evidence="12" id="KW-1185">Reference proteome</keyword>
<feature type="region of interest" description="Disordered" evidence="7">
    <location>
        <begin position="909"/>
        <end position="1140"/>
    </location>
</feature>
<feature type="region of interest" description="Disordered" evidence="7">
    <location>
        <begin position="1186"/>
        <end position="1251"/>
    </location>
</feature>
<dbReference type="InterPro" id="IPR036872">
    <property type="entry name" value="CH_dom_sf"/>
</dbReference>
<dbReference type="GO" id="GO:0023051">
    <property type="term" value="P:regulation of signaling"/>
    <property type="evidence" value="ECO:0007669"/>
    <property type="project" value="InterPro"/>
</dbReference>
<dbReference type="SUPFAM" id="SSF47576">
    <property type="entry name" value="Calponin-homology domain, CH-domain"/>
    <property type="match status" value="1"/>
</dbReference>
<dbReference type="PROSITE" id="PS00478">
    <property type="entry name" value="LIM_DOMAIN_1"/>
    <property type="match status" value="1"/>
</dbReference>
<dbReference type="InterPro" id="IPR003096">
    <property type="entry name" value="SM22_calponin"/>
</dbReference>
<dbReference type="Pfam" id="PF00307">
    <property type="entry name" value="CH"/>
    <property type="match status" value="1"/>
</dbReference>
<dbReference type="Gene3D" id="1.10.418.10">
    <property type="entry name" value="Calponin-like domain"/>
    <property type="match status" value="1"/>
</dbReference>
<gene>
    <name evidence="11" type="ORF">mPipKuh1_007635</name>
</gene>
<feature type="region of interest" description="Disordered" evidence="7">
    <location>
        <begin position="256"/>
        <end position="295"/>
    </location>
</feature>
<feature type="region of interest" description="Disordered" evidence="7">
    <location>
        <begin position="591"/>
        <end position="610"/>
    </location>
</feature>
<protein>
    <submittedName>
        <fullName evidence="11">LIM domain 7</fullName>
    </submittedName>
</protein>
<proteinExistence type="predicted"/>
<feature type="compositionally biased region" description="Basic and acidic residues" evidence="7">
    <location>
        <begin position="336"/>
        <end position="402"/>
    </location>
</feature>
<comment type="caution">
    <text evidence="11">The sequence shown here is derived from an EMBL/GenBank/DDBJ whole genome shotgun (WGS) entry which is preliminary data.</text>
</comment>
<dbReference type="InterPro" id="IPR029978">
    <property type="entry name" value="LMO-7"/>
</dbReference>
<dbReference type="CDD" id="cd08368">
    <property type="entry name" value="LIM"/>
    <property type="match status" value="1"/>
</dbReference>
<dbReference type="FunFam" id="2.10.110.10:FF:000041">
    <property type="entry name" value="LIM and calponin homology domains 1"/>
    <property type="match status" value="1"/>
</dbReference>
<dbReference type="Pfam" id="PF00412">
    <property type="entry name" value="LIM"/>
    <property type="match status" value="1"/>
</dbReference>
<keyword evidence="6" id="KW-0175">Coiled coil</keyword>
<dbReference type="FunFam" id="1.10.418.10:FF:000038">
    <property type="entry name" value="LIM and calponin homology domains-containing protein 1"/>
    <property type="match status" value="1"/>
</dbReference>
<accession>A0A7J7ZIZ4</accession>
<evidence type="ECO:0000313" key="11">
    <source>
        <dbReference type="EMBL" id="KAF6374131.1"/>
    </source>
</evidence>
<evidence type="ECO:0000256" key="2">
    <source>
        <dbReference type="ARBA" id="ARBA00022771"/>
    </source>
</evidence>
<evidence type="ECO:0000256" key="1">
    <source>
        <dbReference type="ARBA" id="ARBA00022723"/>
    </source>
</evidence>
<feature type="region of interest" description="Disordered" evidence="7">
    <location>
        <begin position="336"/>
        <end position="535"/>
    </location>
</feature>
<evidence type="ECO:0000313" key="12">
    <source>
        <dbReference type="Proteomes" id="UP000558488"/>
    </source>
</evidence>
<dbReference type="SMART" id="SM00228">
    <property type="entry name" value="PDZ"/>
    <property type="match status" value="1"/>
</dbReference>
<evidence type="ECO:0000259" key="10">
    <source>
        <dbReference type="PROSITE" id="PS50106"/>
    </source>
</evidence>
<dbReference type="PROSITE" id="PS50023">
    <property type="entry name" value="LIM_DOMAIN_2"/>
    <property type="match status" value="1"/>
</dbReference>
<dbReference type="SUPFAM" id="SSF50156">
    <property type="entry name" value="PDZ domain-like"/>
    <property type="match status" value="1"/>
</dbReference>
<dbReference type="InterPro" id="IPR036034">
    <property type="entry name" value="PDZ_sf"/>
</dbReference>
<evidence type="ECO:0000256" key="5">
    <source>
        <dbReference type="PROSITE-ProRule" id="PRU00125"/>
    </source>
</evidence>
<keyword evidence="2" id="KW-0863">Zinc-finger</keyword>
<feature type="compositionally biased region" description="Basic and acidic residues" evidence="7">
    <location>
        <begin position="916"/>
        <end position="965"/>
    </location>
</feature>
<dbReference type="Pfam" id="PF00595">
    <property type="entry name" value="PDZ"/>
    <property type="match status" value="1"/>
</dbReference>
<dbReference type="PROSITE" id="PS50021">
    <property type="entry name" value="CH"/>
    <property type="match status" value="1"/>
</dbReference>
<dbReference type="InterPro" id="IPR001781">
    <property type="entry name" value="Znf_LIM"/>
</dbReference>
<evidence type="ECO:0000256" key="7">
    <source>
        <dbReference type="SAM" id="MobiDB-lite"/>
    </source>
</evidence>
<dbReference type="PRINTS" id="PR00888">
    <property type="entry name" value="SM22CALPONIN"/>
</dbReference>
<keyword evidence="4 5" id="KW-0440">LIM domain</keyword>
<dbReference type="InterPro" id="IPR031865">
    <property type="entry name" value="DUF4757"/>
</dbReference>
<dbReference type="Gene3D" id="2.10.110.10">
    <property type="entry name" value="Cysteine Rich Protein"/>
    <property type="match status" value="1"/>
</dbReference>
<feature type="compositionally biased region" description="Low complexity" evidence="7">
    <location>
        <begin position="1210"/>
        <end position="1226"/>
    </location>
</feature>
<dbReference type="GO" id="GO:0010604">
    <property type="term" value="P:positive regulation of macromolecule metabolic process"/>
    <property type="evidence" value="ECO:0007669"/>
    <property type="project" value="UniProtKB-ARBA"/>
</dbReference>
<dbReference type="GO" id="GO:0008270">
    <property type="term" value="F:zinc ion binding"/>
    <property type="evidence" value="ECO:0007669"/>
    <property type="project" value="UniProtKB-KW"/>
</dbReference>